<keyword evidence="2" id="KW-0805">Transcription regulation</keyword>
<keyword evidence="4" id="KW-0804">Transcription</keyword>
<dbReference type="Proteomes" id="UP001163266">
    <property type="component" value="Chromosome"/>
</dbReference>
<dbReference type="Gene3D" id="3.40.190.10">
    <property type="entry name" value="Periplasmic binding protein-like II"/>
    <property type="match status" value="2"/>
</dbReference>
<feature type="domain" description="HTH lysR-type" evidence="5">
    <location>
        <begin position="9"/>
        <end position="66"/>
    </location>
</feature>
<dbReference type="PANTHER" id="PTHR30537">
    <property type="entry name" value="HTH-TYPE TRANSCRIPTIONAL REGULATOR"/>
    <property type="match status" value="1"/>
</dbReference>
<dbReference type="Pfam" id="PF03466">
    <property type="entry name" value="LysR_substrate"/>
    <property type="match status" value="1"/>
</dbReference>
<evidence type="ECO:0000256" key="3">
    <source>
        <dbReference type="ARBA" id="ARBA00023125"/>
    </source>
</evidence>
<evidence type="ECO:0000313" key="6">
    <source>
        <dbReference type="EMBL" id="UZD55823.1"/>
    </source>
</evidence>
<name>A0ABY6MUY5_9BURK</name>
<sequence length="304" mass="32920">MTHADLRLPSLDGLRAFEAVARLGSFERAAEELHVTASAVSKRVATLEELLHTQLLMRQGKGLQLTPQGREYLEQVRTALGVLAAVPLHRRAASGPQRLRVCAPPTFARQILVPHLEAYTRAHPEVELELVLSIPYLEARWSEADLEVRHGDPGAAGSSALMHDRLVPVASPALLDRLPAVRAPADLRHAPLLRTPLDPWTPWFRAAGLDWPEPQQGPKFVDLGLLLEAAVSGQGVALARPSLAHHWLTSGTLVPLFALTVPAAHAYYLVPAVPQGAAAGFAAWLQGVCAEVERRAAEWLSGRA</sequence>
<dbReference type="InterPro" id="IPR005119">
    <property type="entry name" value="LysR_subst-bd"/>
</dbReference>
<dbReference type="InterPro" id="IPR058163">
    <property type="entry name" value="LysR-type_TF_proteobact-type"/>
</dbReference>
<organism evidence="6 7">
    <name type="scientific">Caldimonas aquatica</name>
    <dbReference type="NCBI Taxonomy" id="376175"/>
    <lineage>
        <taxon>Bacteria</taxon>
        <taxon>Pseudomonadati</taxon>
        <taxon>Pseudomonadota</taxon>
        <taxon>Betaproteobacteria</taxon>
        <taxon>Burkholderiales</taxon>
        <taxon>Sphaerotilaceae</taxon>
        <taxon>Caldimonas</taxon>
    </lineage>
</organism>
<proteinExistence type="inferred from homology"/>
<dbReference type="InterPro" id="IPR000847">
    <property type="entry name" value="LysR_HTH_N"/>
</dbReference>
<dbReference type="InterPro" id="IPR036388">
    <property type="entry name" value="WH-like_DNA-bd_sf"/>
</dbReference>
<evidence type="ECO:0000259" key="5">
    <source>
        <dbReference type="PROSITE" id="PS50931"/>
    </source>
</evidence>
<dbReference type="Gene3D" id="1.10.10.10">
    <property type="entry name" value="Winged helix-like DNA-binding domain superfamily/Winged helix DNA-binding domain"/>
    <property type="match status" value="1"/>
</dbReference>
<gene>
    <name evidence="6" type="ORF">OMP39_04375</name>
</gene>
<comment type="similarity">
    <text evidence="1">Belongs to the LysR transcriptional regulatory family.</text>
</comment>
<evidence type="ECO:0000313" key="7">
    <source>
        <dbReference type="Proteomes" id="UP001163266"/>
    </source>
</evidence>
<reference evidence="6" key="1">
    <citation type="submission" date="2022-10" db="EMBL/GenBank/DDBJ databases">
        <title>Complete genome sequence of Schlegelella aquatica LMG 23380.</title>
        <authorList>
            <person name="Musilova J."/>
            <person name="Kourilova X."/>
            <person name="Bezdicek M."/>
            <person name="Hermankova K."/>
            <person name="Obruca S."/>
            <person name="Sedlar K."/>
        </authorList>
    </citation>
    <scope>NUCLEOTIDE SEQUENCE</scope>
    <source>
        <strain evidence="6">LMG 23380</strain>
    </source>
</reference>
<dbReference type="SUPFAM" id="SSF53850">
    <property type="entry name" value="Periplasmic binding protein-like II"/>
    <property type="match status" value="1"/>
</dbReference>
<dbReference type="PROSITE" id="PS50931">
    <property type="entry name" value="HTH_LYSR"/>
    <property type="match status" value="1"/>
</dbReference>
<evidence type="ECO:0000256" key="4">
    <source>
        <dbReference type="ARBA" id="ARBA00023163"/>
    </source>
</evidence>
<accession>A0ABY6MUY5</accession>
<evidence type="ECO:0000256" key="1">
    <source>
        <dbReference type="ARBA" id="ARBA00009437"/>
    </source>
</evidence>
<dbReference type="CDD" id="cd08432">
    <property type="entry name" value="PBP2_GcdR_TrpI_HvrB_AmpR_like"/>
    <property type="match status" value="1"/>
</dbReference>
<dbReference type="InterPro" id="IPR036390">
    <property type="entry name" value="WH_DNA-bd_sf"/>
</dbReference>
<keyword evidence="3" id="KW-0238">DNA-binding</keyword>
<dbReference type="PANTHER" id="PTHR30537:SF79">
    <property type="entry name" value="TRANSCRIPTIONAL REGULATOR-RELATED"/>
    <property type="match status" value="1"/>
</dbReference>
<keyword evidence="7" id="KW-1185">Reference proteome</keyword>
<dbReference type="EMBL" id="CP110257">
    <property type="protein sequence ID" value="UZD55823.1"/>
    <property type="molecule type" value="Genomic_DNA"/>
</dbReference>
<protein>
    <submittedName>
        <fullName evidence="6">LysR substrate-binding domain-containing protein</fullName>
    </submittedName>
</protein>
<dbReference type="SUPFAM" id="SSF46785">
    <property type="entry name" value="Winged helix' DNA-binding domain"/>
    <property type="match status" value="1"/>
</dbReference>
<evidence type="ECO:0000256" key="2">
    <source>
        <dbReference type="ARBA" id="ARBA00023015"/>
    </source>
</evidence>
<dbReference type="RefSeq" id="WP_264893576.1">
    <property type="nucleotide sequence ID" value="NZ_CP110257.1"/>
</dbReference>
<dbReference type="Pfam" id="PF00126">
    <property type="entry name" value="HTH_1"/>
    <property type="match status" value="1"/>
</dbReference>